<reference evidence="3 4" key="1">
    <citation type="submission" date="2020-08" db="EMBL/GenBank/DDBJ databases">
        <title>Genomic Encyclopedia of Type Strains, Phase IV (KMG-IV): sequencing the most valuable type-strain genomes for metagenomic binning, comparative biology and taxonomic classification.</title>
        <authorList>
            <person name="Goeker M."/>
        </authorList>
    </citation>
    <scope>NUCLEOTIDE SEQUENCE [LARGE SCALE GENOMIC DNA]</scope>
    <source>
        <strain evidence="3 4">DSM 22198</strain>
    </source>
</reference>
<feature type="domain" description="Microcin J25-processing protein McjB C-terminal" evidence="2">
    <location>
        <begin position="22"/>
        <end position="137"/>
    </location>
</feature>
<sequence>MLLNTALKVETVAALFLAWMMVFVFPLGWIQRLFAPTRPPVEPDAMDRGGATCHVSPRASAVARRVARLSSTMPFPTTCLVQAIAGALLLRRRGMRDGTIRLGVRKSGSTLEAHAWLLYQGSVVLGGDAMEGFTPLADIPAASSHR</sequence>
<dbReference type="NCBIfam" id="NF033537">
    <property type="entry name" value="lasso_biosyn_B2"/>
    <property type="match status" value="1"/>
</dbReference>
<feature type="transmembrane region" description="Helical" evidence="1">
    <location>
        <begin position="12"/>
        <end position="30"/>
    </location>
</feature>
<evidence type="ECO:0000259" key="2">
    <source>
        <dbReference type="Pfam" id="PF13471"/>
    </source>
</evidence>
<dbReference type="EMBL" id="JACIIZ010000013">
    <property type="protein sequence ID" value="MBB6253720.1"/>
    <property type="molecule type" value="Genomic_DNA"/>
</dbReference>
<dbReference type="InterPro" id="IPR053521">
    <property type="entry name" value="McjB-like"/>
</dbReference>
<evidence type="ECO:0000256" key="1">
    <source>
        <dbReference type="SAM" id="Phobius"/>
    </source>
</evidence>
<name>A0A7X0B2W7_9PROT</name>
<protein>
    <recommendedName>
        <fullName evidence="2">Microcin J25-processing protein McjB C-terminal domain-containing protein</fullName>
    </recommendedName>
</protein>
<evidence type="ECO:0000313" key="4">
    <source>
        <dbReference type="Proteomes" id="UP000539175"/>
    </source>
</evidence>
<keyword evidence="1" id="KW-1133">Transmembrane helix</keyword>
<dbReference type="Pfam" id="PF13471">
    <property type="entry name" value="Transglut_core3"/>
    <property type="match status" value="1"/>
</dbReference>
<keyword evidence="1" id="KW-0472">Membrane</keyword>
<keyword evidence="4" id="KW-1185">Reference proteome</keyword>
<dbReference type="InterPro" id="IPR032708">
    <property type="entry name" value="McjB_C"/>
</dbReference>
<evidence type="ECO:0000313" key="3">
    <source>
        <dbReference type="EMBL" id="MBB6253720.1"/>
    </source>
</evidence>
<gene>
    <name evidence="3" type="ORF">FHS74_004296</name>
</gene>
<comment type="caution">
    <text evidence="3">The sequence shown here is derived from an EMBL/GenBank/DDBJ whole genome shotgun (WGS) entry which is preliminary data.</text>
</comment>
<dbReference type="RefSeq" id="WP_184804841.1">
    <property type="nucleotide sequence ID" value="NZ_JACIIZ010000013.1"/>
</dbReference>
<proteinExistence type="predicted"/>
<keyword evidence="1" id="KW-0812">Transmembrane</keyword>
<dbReference type="AlphaFoldDB" id="A0A7X0B2W7"/>
<organism evidence="3 4">
    <name type="scientific">Nitrospirillum iridis</name>
    <dbReference type="NCBI Taxonomy" id="765888"/>
    <lineage>
        <taxon>Bacteria</taxon>
        <taxon>Pseudomonadati</taxon>
        <taxon>Pseudomonadota</taxon>
        <taxon>Alphaproteobacteria</taxon>
        <taxon>Rhodospirillales</taxon>
        <taxon>Azospirillaceae</taxon>
        <taxon>Nitrospirillum</taxon>
    </lineage>
</organism>
<dbReference type="Proteomes" id="UP000539175">
    <property type="component" value="Unassembled WGS sequence"/>
</dbReference>
<accession>A0A7X0B2W7</accession>